<evidence type="ECO:0000256" key="4">
    <source>
        <dbReference type="ARBA" id="ARBA00023082"/>
    </source>
</evidence>
<keyword evidence="9" id="KW-1185">Reference proteome</keyword>
<dbReference type="Gene3D" id="3.10.450.50">
    <property type="match status" value="1"/>
</dbReference>
<dbReference type="NCBIfam" id="TIGR02960">
    <property type="entry name" value="SigX5"/>
    <property type="match status" value="1"/>
</dbReference>
<dbReference type="PANTHER" id="PTHR43133:SF65">
    <property type="entry name" value="ECF RNA POLYMERASE SIGMA FACTOR SIGG"/>
    <property type="match status" value="1"/>
</dbReference>
<dbReference type="InterPro" id="IPR014305">
    <property type="entry name" value="RNA_pol_sigma-G_actinobac"/>
</dbReference>
<comment type="similarity">
    <text evidence="1">Belongs to the sigma-70 factor family. ECF subfamily.</text>
</comment>
<dbReference type="InterPro" id="IPR007627">
    <property type="entry name" value="RNA_pol_sigma70_r2"/>
</dbReference>
<dbReference type="PANTHER" id="PTHR43133">
    <property type="entry name" value="RNA POLYMERASE ECF-TYPE SIGMA FACTO"/>
    <property type="match status" value="1"/>
</dbReference>
<dbReference type="EC" id="2.7.7.6" evidence="8"/>
<keyword evidence="3" id="KW-0805">Transcription regulation</keyword>
<dbReference type="Pfam" id="PF08281">
    <property type="entry name" value="Sigma70_r4_2"/>
    <property type="match status" value="1"/>
</dbReference>
<keyword evidence="8" id="KW-0548">Nucleotidyltransferase</keyword>
<evidence type="ECO:0000256" key="1">
    <source>
        <dbReference type="ARBA" id="ARBA00010641"/>
    </source>
</evidence>
<protein>
    <submittedName>
        <fullName evidence="8">RNA polymerase subunit sigma-70</fullName>
        <ecNumber evidence="8">2.7.7.6</ecNumber>
    </submittedName>
</protein>
<dbReference type="Gene3D" id="1.10.10.10">
    <property type="entry name" value="Winged helix-like DNA-binding domain superfamily/Winged helix DNA-binding domain"/>
    <property type="match status" value="1"/>
</dbReference>
<name>A0ABS0GPK2_9ACTN</name>
<organism evidence="8 9">
    <name type="scientific">Plantactinospora alkalitolerans</name>
    <dbReference type="NCBI Taxonomy" id="2789879"/>
    <lineage>
        <taxon>Bacteria</taxon>
        <taxon>Bacillati</taxon>
        <taxon>Actinomycetota</taxon>
        <taxon>Actinomycetes</taxon>
        <taxon>Micromonosporales</taxon>
        <taxon>Micromonosporaceae</taxon>
        <taxon>Plantactinospora</taxon>
    </lineage>
</organism>
<dbReference type="InterPro" id="IPR013325">
    <property type="entry name" value="RNA_pol_sigma_r2"/>
</dbReference>
<keyword evidence="4" id="KW-0731">Sigma factor</keyword>
<evidence type="ECO:0000313" key="9">
    <source>
        <dbReference type="Proteomes" id="UP000638560"/>
    </source>
</evidence>
<evidence type="ECO:0000259" key="7">
    <source>
        <dbReference type="Pfam" id="PF08281"/>
    </source>
</evidence>
<reference evidence="8 9" key="1">
    <citation type="submission" date="2020-11" db="EMBL/GenBank/DDBJ databases">
        <title>A novel isolate from a Black sea contaminated sediment with potential to produce alkanes: Plantactinospora alkalitolerans sp. nov.</title>
        <authorList>
            <person name="Carro L."/>
            <person name="Veyisoglu A."/>
            <person name="Guven K."/>
            <person name="Schumann P."/>
            <person name="Klenk H.-P."/>
            <person name="Sahin N."/>
        </authorList>
    </citation>
    <scope>NUCLEOTIDE SEQUENCE [LARGE SCALE GENOMIC DNA]</scope>
    <source>
        <strain evidence="8 9">S1510</strain>
    </source>
</reference>
<dbReference type="InterPro" id="IPR013249">
    <property type="entry name" value="RNA_pol_sigma70_r4_t2"/>
</dbReference>
<evidence type="ECO:0000313" key="8">
    <source>
        <dbReference type="EMBL" id="MBF9128126.1"/>
    </source>
</evidence>
<dbReference type="GO" id="GO:0003899">
    <property type="term" value="F:DNA-directed RNA polymerase activity"/>
    <property type="evidence" value="ECO:0007669"/>
    <property type="project" value="UniProtKB-EC"/>
</dbReference>
<dbReference type="EMBL" id="JADPUN010000058">
    <property type="protein sequence ID" value="MBF9128126.1"/>
    <property type="molecule type" value="Genomic_DNA"/>
</dbReference>
<keyword evidence="5" id="KW-0804">Transcription</keyword>
<dbReference type="SUPFAM" id="SSF54427">
    <property type="entry name" value="NTF2-like"/>
    <property type="match status" value="1"/>
</dbReference>
<accession>A0ABS0GPK2</accession>
<evidence type="ECO:0000256" key="2">
    <source>
        <dbReference type="ARBA" id="ARBA00011344"/>
    </source>
</evidence>
<proteinExistence type="inferred from homology"/>
<dbReference type="InterPro" id="IPR036388">
    <property type="entry name" value="WH-like_DNA-bd_sf"/>
</dbReference>
<evidence type="ECO:0000259" key="6">
    <source>
        <dbReference type="Pfam" id="PF04542"/>
    </source>
</evidence>
<feature type="domain" description="RNA polymerase sigma-70 region 2" evidence="6">
    <location>
        <begin position="20"/>
        <end position="87"/>
    </location>
</feature>
<dbReference type="InterPro" id="IPR032710">
    <property type="entry name" value="NTF2-like_dom_sf"/>
</dbReference>
<feature type="domain" description="RNA polymerase sigma factor 70 region 4 type 2" evidence="7">
    <location>
        <begin position="143"/>
        <end position="193"/>
    </location>
</feature>
<sequence length="342" mass="37610">MTEVLLARARAGDDRAFQELVEPYRRELHLHCYRLLGSLTDAEDMLQEALLAAWRGLADFEGRASIRTWLYRIATNRCLNAIRDGARRIPPSPVPPFPPPEPTRRSETTWLQPYPDALLDRVPDQGPGPETRYALQESVELAFMAGLQRLPPRQAATLVLRDVLGYSAAEVAGMLDTTETAVKGALQRARATLDRSLSTGHRVAAGSSQEQELSRRFAAAFVARDLEGLLGLLTDDVWLAMPPAPHEYHGPAAVASFLRASGAWRGQRRLLLVPTRANRQPAYGCYHAEPGEQVGRPAGIMVLTIVGAGIGGMTRFLDNRLFDRFGLPSLARTGEYAPSRPA</sequence>
<dbReference type="InterPro" id="IPR014284">
    <property type="entry name" value="RNA_pol_sigma-70_dom"/>
</dbReference>
<comment type="subunit">
    <text evidence="2">Interacts transiently with the RNA polymerase catalytic core formed by RpoA, RpoB, RpoC and RpoZ (2 alpha, 1 beta, 1 beta' and 1 omega subunit) to form the RNA polymerase holoenzyme that can initiate transcription.</text>
</comment>
<comment type="caution">
    <text evidence="8">The sequence shown here is derived from an EMBL/GenBank/DDBJ whole genome shotgun (WGS) entry which is preliminary data.</text>
</comment>
<keyword evidence="8" id="KW-0808">Transferase</keyword>
<dbReference type="NCBIfam" id="NF006089">
    <property type="entry name" value="PRK08241.1"/>
    <property type="match status" value="1"/>
</dbReference>
<dbReference type="Gene3D" id="1.10.1740.10">
    <property type="match status" value="1"/>
</dbReference>
<dbReference type="Pfam" id="PF04542">
    <property type="entry name" value="Sigma70_r2"/>
    <property type="match status" value="1"/>
</dbReference>
<evidence type="ECO:0000256" key="5">
    <source>
        <dbReference type="ARBA" id="ARBA00023163"/>
    </source>
</evidence>
<dbReference type="InterPro" id="IPR013324">
    <property type="entry name" value="RNA_pol_sigma_r3/r4-like"/>
</dbReference>
<dbReference type="NCBIfam" id="TIGR02937">
    <property type="entry name" value="sigma70-ECF"/>
    <property type="match status" value="1"/>
</dbReference>
<dbReference type="Proteomes" id="UP000638560">
    <property type="component" value="Unassembled WGS sequence"/>
</dbReference>
<gene>
    <name evidence="8" type="ORF">I0C86_03830</name>
</gene>
<dbReference type="RefSeq" id="WP_196199788.1">
    <property type="nucleotide sequence ID" value="NZ_JADPUN010000058.1"/>
</dbReference>
<dbReference type="SUPFAM" id="SSF88659">
    <property type="entry name" value="Sigma3 and sigma4 domains of RNA polymerase sigma factors"/>
    <property type="match status" value="1"/>
</dbReference>
<dbReference type="InterPro" id="IPR039425">
    <property type="entry name" value="RNA_pol_sigma-70-like"/>
</dbReference>
<evidence type="ECO:0000256" key="3">
    <source>
        <dbReference type="ARBA" id="ARBA00023015"/>
    </source>
</evidence>
<dbReference type="SUPFAM" id="SSF88946">
    <property type="entry name" value="Sigma2 domain of RNA polymerase sigma factors"/>
    <property type="match status" value="1"/>
</dbReference>